<sequence>MWLCVLLACAIGMASAATSVLLNSYLQPNDDIDRNAYLLKAQSSNCARMCNATEAPKICYYQWTIENYVTVSGACGNCPVNTTACYNPQCITADGYERSVLSINRKLPGPSIEVCLRDRVIVDITNNMAGRTTAIHWHGLFQRGSQYMDGVPMVTQCSIHEGDTFRYDFIANNEGTHFWHSHDDMLKSLVPNFEACLLAGHCSHHCTFRACGNCPANVTACDAPQCVVANGYEKSIRTINRMVPGPSIQVCLGDRIIIDLRNNLAGSQLTIHWHGVFQQGTQYMDGVPMVTQCSVLEGDVFRYDFLANNEGTHYWHSHDGKYRGH</sequence>
<proteinExistence type="inferred from homology"/>
<evidence type="ECO:0000256" key="1">
    <source>
        <dbReference type="ARBA" id="ARBA00010609"/>
    </source>
</evidence>
<dbReference type="FunFam" id="2.60.40.420:FF:000031">
    <property type="entry name" value="Laccase-2 isoform A"/>
    <property type="match status" value="1"/>
</dbReference>
<evidence type="ECO:0000256" key="2">
    <source>
        <dbReference type="ARBA" id="ARBA00022723"/>
    </source>
</evidence>
<dbReference type="GO" id="GO:0006826">
    <property type="term" value="P:iron ion transport"/>
    <property type="evidence" value="ECO:0007669"/>
    <property type="project" value="TreeGrafter"/>
</dbReference>
<evidence type="ECO:0000313" key="7">
    <source>
        <dbReference type="EMBL" id="GFG33407.1"/>
    </source>
</evidence>
<keyword evidence="8" id="KW-1185">Reference proteome</keyword>
<feature type="domain" description="Plastocyanin-like" evidence="6">
    <location>
        <begin position="227"/>
        <end position="321"/>
    </location>
</feature>
<dbReference type="GO" id="GO:0005886">
    <property type="term" value="C:plasma membrane"/>
    <property type="evidence" value="ECO:0007669"/>
    <property type="project" value="TreeGrafter"/>
</dbReference>
<reference evidence="8" key="1">
    <citation type="submission" date="2020-01" db="EMBL/GenBank/DDBJ databases">
        <title>Draft genome sequence of the Termite Coptotermes fromosanus.</title>
        <authorList>
            <person name="Itakura S."/>
            <person name="Yosikawa Y."/>
            <person name="Umezawa K."/>
        </authorList>
    </citation>
    <scope>NUCLEOTIDE SEQUENCE [LARGE SCALE GENOMIC DNA]</scope>
</reference>
<comment type="similarity">
    <text evidence="1">Belongs to the multicopper oxidase family.</text>
</comment>
<dbReference type="InterPro" id="IPR045087">
    <property type="entry name" value="Cu-oxidase_fam"/>
</dbReference>
<evidence type="ECO:0000259" key="6">
    <source>
        <dbReference type="Pfam" id="PF07732"/>
    </source>
</evidence>
<evidence type="ECO:0000256" key="4">
    <source>
        <dbReference type="ARBA" id="ARBA00023008"/>
    </source>
</evidence>
<dbReference type="EMBL" id="BLKM01000426">
    <property type="protein sequence ID" value="GFG33407.1"/>
    <property type="molecule type" value="Genomic_DNA"/>
</dbReference>
<dbReference type="InterPro" id="IPR011707">
    <property type="entry name" value="Cu-oxidase-like_N"/>
</dbReference>
<evidence type="ECO:0000313" key="8">
    <source>
        <dbReference type="Proteomes" id="UP000502823"/>
    </source>
</evidence>
<name>A0A6L2PUA8_COPFO</name>
<dbReference type="GO" id="GO:0016491">
    <property type="term" value="F:oxidoreductase activity"/>
    <property type="evidence" value="ECO:0007669"/>
    <property type="project" value="TreeGrafter"/>
</dbReference>
<dbReference type="SUPFAM" id="SSF49503">
    <property type="entry name" value="Cupredoxins"/>
    <property type="match status" value="2"/>
</dbReference>
<organism evidence="7 8">
    <name type="scientific">Coptotermes formosanus</name>
    <name type="common">Formosan subterranean termite</name>
    <dbReference type="NCBI Taxonomy" id="36987"/>
    <lineage>
        <taxon>Eukaryota</taxon>
        <taxon>Metazoa</taxon>
        <taxon>Ecdysozoa</taxon>
        <taxon>Arthropoda</taxon>
        <taxon>Hexapoda</taxon>
        <taxon>Insecta</taxon>
        <taxon>Pterygota</taxon>
        <taxon>Neoptera</taxon>
        <taxon>Polyneoptera</taxon>
        <taxon>Dictyoptera</taxon>
        <taxon>Blattodea</taxon>
        <taxon>Blattoidea</taxon>
        <taxon>Termitoidae</taxon>
        <taxon>Rhinotermitidae</taxon>
        <taxon>Coptotermes</taxon>
    </lineage>
</organism>
<evidence type="ECO:0000256" key="3">
    <source>
        <dbReference type="ARBA" id="ARBA00023002"/>
    </source>
</evidence>
<dbReference type="Gene3D" id="2.60.40.420">
    <property type="entry name" value="Cupredoxins - blue copper proteins"/>
    <property type="match status" value="2"/>
</dbReference>
<dbReference type="Proteomes" id="UP000502823">
    <property type="component" value="Unassembled WGS sequence"/>
</dbReference>
<feature type="domain" description="Plastocyanin-like" evidence="6">
    <location>
        <begin position="92"/>
        <end position="185"/>
    </location>
</feature>
<feature type="chain" id="PRO_5026659002" description="Plastocyanin-like domain-containing protein" evidence="5">
    <location>
        <begin position="17"/>
        <end position="325"/>
    </location>
</feature>
<feature type="signal peptide" evidence="5">
    <location>
        <begin position="1"/>
        <end position="16"/>
    </location>
</feature>
<comment type="caution">
    <text evidence="7">The sequence shown here is derived from an EMBL/GenBank/DDBJ whole genome shotgun (WGS) entry which is preliminary data.</text>
</comment>
<dbReference type="InParanoid" id="A0A6L2PUA8"/>
<keyword evidence="3" id="KW-0560">Oxidoreductase</keyword>
<dbReference type="AlphaFoldDB" id="A0A6L2PUA8"/>
<dbReference type="CDD" id="cd13858">
    <property type="entry name" value="CuRO_1_tcLCC2_insect_like"/>
    <property type="match status" value="2"/>
</dbReference>
<keyword evidence="2" id="KW-0479">Metal-binding</keyword>
<dbReference type="GO" id="GO:0005507">
    <property type="term" value="F:copper ion binding"/>
    <property type="evidence" value="ECO:0007669"/>
    <property type="project" value="InterPro"/>
</dbReference>
<dbReference type="PANTHER" id="PTHR11709:SF394">
    <property type="entry name" value="FI03373P-RELATED"/>
    <property type="match status" value="1"/>
</dbReference>
<dbReference type="Pfam" id="PF07732">
    <property type="entry name" value="Cu-oxidase_3"/>
    <property type="match status" value="2"/>
</dbReference>
<keyword evidence="5" id="KW-0732">Signal</keyword>
<evidence type="ECO:0000256" key="5">
    <source>
        <dbReference type="SAM" id="SignalP"/>
    </source>
</evidence>
<protein>
    <recommendedName>
        <fullName evidence="6">Plastocyanin-like domain-containing protein</fullName>
    </recommendedName>
</protein>
<dbReference type="InterPro" id="IPR008972">
    <property type="entry name" value="Cupredoxin"/>
</dbReference>
<dbReference type="PANTHER" id="PTHR11709">
    <property type="entry name" value="MULTI-COPPER OXIDASE"/>
    <property type="match status" value="1"/>
</dbReference>
<keyword evidence="4" id="KW-0186">Copper</keyword>
<accession>A0A6L2PUA8</accession>
<dbReference type="OrthoDB" id="2121828at2759"/>
<gene>
    <name evidence="7" type="ORF">Cfor_01834</name>
</gene>